<dbReference type="GO" id="GO:0003677">
    <property type="term" value="F:DNA binding"/>
    <property type="evidence" value="ECO:0007669"/>
    <property type="project" value="UniProtKB-UniRule"/>
</dbReference>
<reference evidence="9 10" key="1">
    <citation type="submission" date="2019-03" db="EMBL/GenBank/DDBJ databases">
        <title>Draft Genome Sequence of Desulfosporosinus fructosivorans Strain 63.6F, Isolated from Marine Sediment in the Baltic Sea.</title>
        <authorList>
            <person name="Hausmann B."/>
            <person name="Vandieken V."/>
            <person name="Pjevac P."/>
            <person name="Schreck K."/>
            <person name="Herbold C.W."/>
            <person name="Loy A."/>
        </authorList>
    </citation>
    <scope>NUCLEOTIDE SEQUENCE [LARGE SCALE GENOMIC DNA]</scope>
    <source>
        <strain evidence="9 10">63.6F</strain>
    </source>
</reference>
<feature type="domain" description="Tyr recombinase" evidence="7">
    <location>
        <begin position="111"/>
        <end position="302"/>
    </location>
</feature>
<dbReference type="PANTHER" id="PTHR30349:SF41">
    <property type="entry name" value="INTEGRASE_RECOMBINASE PROTEIN MJ0367-RELATED"/>
    <property type="match status" value="1"/>
</dbReference>
<comment type="function">
    <text evidence="1">Site-specific tyrosine recombinase, which acts by catalyzing the cutting and rejoining of the recombining DNA molecules.</text>
</comment>
<organism evidence="9 10">
    <name type="scientific">Desulfosporosinus fructosivorans</name>
    <dbReference type="NCBI Taxonomy" id="2018669"/>
    <lineage>
        <taxon>Bacteria</taxon>
        <taxon>Bacillati</taxon>
        <taxon>Bacillota</taxon>
        <taxon>Clostridia</taxon>
        <taxon>Eubacteriales</taxon>
        <taxon>Desulfitobacteriaceae</taxon>
        <taxon>Desulfosporosinus</taxon>
    </lineage>
</organism>
<protein>
    <recommendedName>
        <fullName evidence="11">Integrase</fullName>
    </recommendedName>
</protein>
<keyword evidence="4 6" id="KW-0238">DNA-binding</keyword>
<dbReference type="OrthoDB" id="9771888at2"/>
<dbReference type="PROSITE" id="PS51900">
    <property type="entry name" value="CB"/>
    <property type="match status" value="1"/>
</dbReference>
<keyword evidence="3" id="KW-0229">DNA integration</keyword>
<dbReference type="InterPro" id="IPR011010">
    <property type="entry name" value="DNA_brk_join_enz"/>
</dbReference>
<evidence type="ECO:0000259" key="7">
    <source>
        <dbReference type="PROSITE" id="PS51898"/>
    </source>
</evidence>
<dbReference type="SUPFAM" id="SSF56349">
    <property type="entry name" value="DNA breaking-rejoining enzymes"/>
    <property type="match status" value="1"/>
</dbReference>
<evidence type="ECO:0000256" key="6">
    <source>
        <dbReference type="PROSITE-ProRule" id="PRU01248"/>
    </source>
</evidence>
<evidence type="ECO:0008006" key="11">
    <source>
        <dbReference type="Google" id="ProtNLM"/>
    </source>
</evidence>
<feature type="domain" description="Core-binding (CB)" evidence="8">
    <location>
        <begin position="1"/>
        <end position="87"/>
    </location>
</feature>
<dbReference type="AlphaFoldDB" id="A0A4Z0R220"/>
<dbReference type="InterPro" id="IPR002104">
    <property type="entry name" value="Integrase_catalytic"/>
</dbReference>
<dbReference type="InterPro" id="IPR013762">
    <property type="entry name" value="Integrase-like_cat_sf"/>
</dbReference>
<evidence type="ECO:0000313" key="10">
    <source>
        <dbReference type="Proteomes" id="UP000298460"/>
    </source>
</evidence>
<sequence length="325" mass="38223">MDYVRHYLTDIRKASGNTISAYRTALNHYIGYLEKQKQYNRKDITFKEFNRRNVKEYMNWMLNDQLLAPKTCNLRLTAVHSLMEYASQESFELTAYYLEVCSVKAVKTPRKPIEYFERTEMTALMSAPDTRKKSERRNQMILIFLYDTATRVSEMLDVTIRDIHMNIEPSYVTICGKGRKYRNLPLMPKTKKHLKCYLHEFHEDTKPDAPLFYATTHGEKHHLSMDTVEKMLKRYAVKCISNGTKMPSNVYCHMIRKTRAMDLYQQGIPLTHIQQLLGHENISTTSGFYAFATLDTLAKSLEKANESQTDKKWKDKKVMQKLYCL</sequence>
<evidence type="ECO:0000256" key="5">
    <source>
        <dbReference type="ARBA" id="ARBA00023172"/>
    </source>
</evidence>
<evidence type="ECO:0000256" key="2">
    <source>
        <dbReference type="ARBA" id="ARBA00008857"/>
    </source>
</evidence>
<dbReference type="Pfam" id="PF00589">
    <property type="entry name" value="Phage_integrase"/>
    <property type="match status" value="1"/>
</dbReference>
<keyword evidence="5" id="KW-0233">DNA recombination</keyword>
<dbReference type="Pfam" id="PF13495">
    <property type="entry name" value="Phage_int_SAM_4"/>
    <property type="match status" value="1"/>
</dbReference>
<comment type="caution">
    <text evidence="9">The sequence shown here is derived from an EMBL/GenBank/DDBJ whole genome shotgun (WGS) entry which is preliminary data.</text>
</comment>
<evidence type="ECO:0000259" key="8">
    <source>
        <dbReference type="PROSITE" id="PS51900"/>
    </source>
</evidence>
<dbReference type="GO" id="GO:0006310">
    <property type="term" value="P:DNA recombination"/>
    <property type="evidence" value="ECO:0007669"/>
    <property type="project" value="UniProtKB-KW"/>
</dbReference>
<keyword evidence="10" id="KW-1185">Reference proteome</keyword>
<evidence type="ECO:0000256" key="1">
    <source>
        <dbReference type="ARBA" id="ARBA00003283"/>
    </source>
</evidence>
<dbReference type="EMBL" id="SPQQ01000006">
    <property type="protein sequence ID" value="TGE37091.1"/>
    <property type="molecule type" value="Genomic_DNA"/>
</dbReference>
<name>A0A4Z0R220_9FIRM</name>
<dbReference type="PROSITE" id="PS51898">
    <property type="entry name" value="TYR_RECOMBINASE"/>
    <property type="match status" value="1"/>
</dbReference>
<dbReference type="InterPro" id="IPR010998">
    <property type="entry name" value="Integrase_recombinase_N"/>
</dbReference>
<comment type="similarity">
    <text evidence="2">Belongs to the 'phage' integrase family.</text>
</comment>
<dbReference type="Proteomes" id="UP000298460">
    <property type="component" value="Unassembled WGS sequence"/>
</dbReference>
<dbReference type="InterPro" id="IPR050090">
    <property type="entry name" value="Tyrosine_recombinase_XerCD"/>
</dbReference>
<dbReference type="Gene3D" id="1.10.443.10">
    <property type="entry name" value="Intergrase catalytic core"/>
    <property type="match status" value="1"/>
</dbReference>
<dbReference type="InterPro" id="IPR004107">
    <property type="entry name" value="Integrase_SAM-like_N"/>
</dbReference>
<dbReference type="PANTHER" id="PTHR30349">
    <property type="entry name" value="PHAGE INTEGRASE-RELATED"/>
    <property type="match status" value="1"/>
</dbReference>
<gene>
    <name evidence="9" type="ORF">E4K67_18065</name>
</gene>
<evidence type="ECO:0000313" key="9">
    <source>
        <dbReference type="EMBL" id="TGE37091.1"/>
    </source>
</evidence>
<dbReference type="GO" id="GO:0015074">
    <property type="term" value="P:DNA integration"/>
    <property type="evidence" value="ECO:0007669"/>
    <property type="project" value="UniProtKB-KW"/>
</dbReference>
<dbReference type="InterPro" id="IPR044068">
    <property type="entry name" value="CB"/>
</dbReference>
<accession>A0A4Z0R220</accession>
<evidence type="ECO:0000256" key="3">
    <source>
        <dbReference type="ARBA" id="ARBA00022908"/>
    </source>
</evidence>
<proteinExistence type="inferred from homology"/>
<evidence type="ECO:0000256" key="4">
    <source>
        <dbReference type="ARBA" id="ARBA00023125"/>
    </source>
</evidence>
<dbReference type="Gene3D" id="1.10.150.130">
    <property type="match status" value="1"/>
</dbReference>